<reference evidence="2" key="1">
    <citation type="journal article" date="2020" name="Stud. Mycol.">
        <title>101 Dothideomycetes genomes: a test case for predicting lifestyles and emergence of pathogens.</title>
        <authorList>
            <person name="Haridas S."/>
            <person name="Albert R."/>
            <person name="Binder M."/>
            <person name="Bloem J."/>
            <person name="Labutti K."/>
            <person name="Salamov A."/>
            <person name="Andreopoulos B."/>
            <person name="Baker S."/>
            <person name="Barry K."/>
            <person name="Bills G."/>
            <person name="Bluhm B."/>
            <person name="Cannon C."/>
            <person name="Castanera R."/>
            <person name="Culley D."/>
            <person name="Daum C."/>
            <person name="Ezra D."/>
            <person name="Gonzalez J."/>
            <person name="Henrissat B."/>
            <person name="Kuo A."/>
            <person name="Liang C."/>
            <person name="Lipzen A."/>
            <person name="Lutzoni F."/>
            <person name="Magnuson J."/>
            <person name="Mondo S."/>
            <person name="Nolan M."/>
            <person name="Ohm R."/>
            <person name="Pangilinan J."/>
            <person name="Park H.-J."/>
            <person name="Ramirez L."/>
            <person name="Alfaro M."/>
            <person name="Sun H."/>
            <person name="Tritt A."/>
            <person name="Yoshinaga Y."/>
            <person name="Zwiers L.-H."/>
            <person name="Turgeon B."/>
            <person name="Goodwin S."/>
            <person name="Spatafora J."/>
            <person name="Crous P."/>
            <person name="Grigoriev I."/>
        </authorList>
    </citation>
    <scope>NUCLEOTIDE SEQUENCE</scope>
    <source>
        <strain evidence="2">CBS 107.79</strain>
    </source>
</reference>
<proteinExistence type="predicted"/>
<evidence type="ECO:0000313" key="2">
    <source>
        <dbReference type="EMBL" id="KAF1969592.1"/>
    </source>
</evidence>
<feature type="non-terminal residue" evidence="2">
    <location>
        <position position="1"/>
    </location>
</feature>
<dbReference type="AlphaFoldDB" id="A0A6A5V0N4"/>
<name>A0A6A5V0N4_9PLEO</name>
<evidence type="ECO:0000256" key="1">
    <source>
        <dbReference type="SAM" id="Coils"/>
    </source>
</evidence>
<gene>
    <name evidence="2" type="ORF">BU23DRAFT_394040</name>
</gene>
<evidence type="ECO:0000313" key="3">
    <source>
        <dbReference type="Proteomes" id="UP000800036"/>
    </source>
</evidence>
<protein>
    <submittedName>
        <fullName evidence="2">Uncharacterized protein</fullName>
    </submittedName>
</protein>
<sequence length="402" mass="45664">RRLYSKLLGEFNELQHEAADAEEQRSQLKSEKKELKRENRHLHDIHVATAEQLLGPYAEATGTELKKADTLQCILRDALDGRVFKQQVPLYQQQIVSLQNKEKSLREQVGALQQELLSNVYKAGIVSDEYFTQEFRWLATSIKTLSRNIHFPSDLHLFDIHEFKSAVLLKDVEEAAWNGRGRKKAVMESFIWSALITAVFSSPFGIFGPYGNEVNGFWTNIFGNCHARNWPTPCDVAERWRCVTVEHLVECSGKEVIMQGLTTGPDPFRDGILALRQDVSEHIFETLSKISPSTDFSQLPVIINKAYSLAIDMNTQRCRLQVVFPDIGHAYSQGQPWYLKSILEEEELEEGGVAFIVHPGLVKWGDGHGKNLNHDLVLVPCEVYIDPFILEESTEAQARKNG</sequence>
<organism evidence="2 3">
    <name type="scientific">Bimuria novae-zelandiae CBS 107.79</name>
    <dbReference type="NCBI Taxonomy" id="1447943"/>
    <lineage>
        <taxon>Eukaryota</taxon>
        <taxon>Fungi</taxon>
        <taxon>Dikarya</taxon>
        <taxon>Ascomycota</taxon>
        <taxon>Pezizomycotina</taxon>
        <taxon>Dothideomycetes</taxon>
        <taxon>Pleosporomycetidae</taxon>
        <taxon>Pleosporales</taxon>
        <taxon>Massarineae</taxon>
        <taxon>Didymosphaeriaceae</taxon>
        <taxon>Bimuria</taxon>
    </lineage>
</organism>
<dbReference type="OrthoDB" id="3545916at2759"/>
<feature type="non-terminal residue" evidence="2">
    <location>
        <position position="402"/>
    </location>
</feature>
<keyword evidence="1" id="KW-0175">Coiled coil</keyword>
<feature type="coiled-coil region" evidence="1">
    <location>
        <begin position="4"/>
        <end position="45"/>
    </location>
</feature>
<dbReference type="Proteomes" id="UP000800036">
    <property type="component" value="Unassembled WGS sequence"/>
</dbReference>
<accession>A0A6A5V0N4</accession>
<keyword evidence="3" id="KW-1185">Reference proteome</keyword>
<dbReference type="EMBL" id="ML976708">
    <property type="protein sequence ID" value="KAF1969592.1"/>
    <property type="molecule type" value="Genomic_DNA"/>
</dbReference>